<sequence>MTEPGPSQPGPSQPGPSQPGPSQPAPQRPGPPRRTNVLALTSLIAGLGGFSIVPLLGSIVAVITGHLALNQIRESGEDGAGLAKAGLWLGYVAIALAVLAVALLLLIVLFRTTTS</sequence>
<accession>A0A7Y0LUW1</accession>
<keyword evidence="5" id="KW-1185">Reference proteome</keyword>
<evidence type="ECO:0000256" key="2">
    <source>
        <dbReference type="SAM" id="Phobius"/>
    </source>
</evidence>
<evidence type="ECO:0000256" key="1">
    <source>
        <dbReference type="SAM" id="MobiDB-lite"/>
    </source>
</evidence>
<feature type="domain" description="DUF4190" evidence="3">
    <location>
        <begin position="38"/>
        <end position="100"/>
    </location>
</feature>
<evidence type="ECO:0000313" key="4">
    <source>
        <dbReference type="EMBL" id="NMR18642.1"/>
    </source>
</evidence>
<comment type="caution">
    <text evidence="4">The sequence shown here is derived from an EMBL/GenBank/DDBJ whole genome shotgun (WGS) entry which is preliminary data.</text>
</comment>
<name>A0A7Y0LUW1_CELFI</name>
<keyword evidence="2" id="KW-1133">Transmembrane helix</keyword>
<keyword evidence="2" id="KW-0812">Transmembrane</keyword>
<gene>
    <name evidence="4" type="ORF">HIR71_00090</name>
</gene>
<proteinExistence type="predicted"/>
<dbReference type="EMBL" id="JABCJJ010000001">
    <property type="protein sequence ID" value="NMR18642.1"/>
    <property type="molecule type" value="Genomic_DNA"/>
</dbReference>
<feature type="transmembrane region" description="Helical" evidence="2">
    <location>
        <begin position="88"/>
        <end position="110"/>
    </location>
</feature>
<dbReference type="AlphaFoldDB" id="A0A7Y0LUW1"/>
<feature type="transmembrane region" description="Helical" evidence="2">
    <location>
        <begin position="37"/>
        <end position="68"/>
    </location>
</feature>
<reference evidence="4 5" key="1">
    <citation type="submission" date="2020-04" db="EMBL/GenBank/DDBJ databases">
        <title>Sequencing and Assembly of C. fimi.</title>
        <authorList>
            <person name="Ramsey A.R."/>
        </authorList>
    </citation>
    <scope>NUCLEOTIDE SEQUENCE [LARGE SCALE GENOMIC DNA]</scope>
    <source>
        <strain evidence="4 5">SB</strain>
    </source>
</reference>
<dbReference type="Proteomes" id="UP000562124">
    <property type="component" value="Unassembled WGS sequence"/>
</dbReference>
<feature type="region of interest" description="Disordered" evidence="1">
    <location>
        <begin position="1"/>
        <end position="34"/>
    </location>
</feature>
<evidence type="ECO:0000313" key="5">
    <source>
        <dbReference type="Proteomes" id="UP000562124"/>
    </source>
</evidence>
<keyword evidence="2" id="KW-0472">Membrane</keyword>
<feature type="compositionally biased region" description="Pro residues" evidence="1">
    <location>
        <begin position="1"/>
        <end position="32"/>
    </location>
</feature>
<protein>
    <submittedName>
        <fullName evidence="4">DUF4190 domain-containing protein</fullName>
    </submittedName>
</protein>
<dbReference type="Pfam" id="PF13828">
    <property type="entry name" value="DUF4190"/>
    <property type="match status" value="1"/>
</dbReference>
<dbReference type="InterPro" id="IPR025241">
    <property type="entry name" value="DUF4190"/>
</dbReference>
<evidence type="ECO:0000259" key="3">
    <source>
        <dbReference type="Pfam" id="PF13828"/>
    </source>
</evidence>
<organism evidence="4 5">
    <name type="scientific">Cellulomonas fimi</name>
    <dbReference type="NCBI Taxonomy" id="1708"/>
    <lineage>
        <taxon>Bacteria</taxon>
        <taxon>Bacillati</taxon>
        <taxon>Actinomycetota</taxon>
        <taxon>Actinomycetes</taxon>
        <taxon>Micrococcales</taxon>
        <taxon>Cellulomonadaceae</taxon>
        <taxon>Cellulomonas</taxon>
    </lineage>
</organism>